<dbReference type="VEuPathDB" id="PlasmoDB:PCYB_002420"/>
<gene>
    <name evidence="1" type="ORF">PCYB_002420</name>
</gene>
<protein>
    <recommendedName>
        <fullName evidence="3">Variable surface protein</fullName>
    </recommendedName>
</protein>
<dbReference type="GeneID" id="14696035"/>
<dbReference type="EMBL" id="DF157224">
    <property type="protein sequence ID" value="GAB69493.1"/>
    <property type="molecule type" value="Genomic_DNA"/>
</dbReference>
<accession>K6UNH5</accession>
<evidence type="ECO:0000313" key="1">
    <source>
        <dbReference type="EMBL" id="GAB69493.1"/>
    </source>
</evidence>
<dbReference type="RefSeq" id="XP_004227711.1">
    <property type="nucleotide sequence ID" value="XM_004227663.1"/>
</dbReference>
<organism evidence="1 2">
    <name type="scientific">Plasmodium cynomolgi (strain B)</name>
    <dbReference type="NCBI Taxonomy" id="1120755"/>
    <lineage>
        <taxon>Eukaryota</taxon>
        <taxon>Sar</taxon>
        <taxon>Alveolata</taxon>
        <taxon>Apicomplexa</taxon>
        <taxon>Aconoidasida</taxon>
        <taxon>Haemosporida</taxon>
        <taxon>Plasmodiidae</taxon>
        <taxon>Plasmodium</taxon>
        <taxon>Plasmodium (Plasmodium)</taxon>
    </lineage>
</organism>
<dbReference type="KEGG" id="pcy:PCYB_002420"/>
<reference evidence="1 2" key="1">
    <citation type="journal article" date="2012" name="Nat. Genet.">
        <title>Plasmodium cynomolgi genome sequences provide insight into Plasmodium vivax and the monkey malaria clade.</title>
        <authorList>
            <person name="Tachibana S."/>
            <person name="Sullivan S.A."/>
            <person name="Kawai S."/>
            <person name="Nakamura S."/>
            <person name="Kim H.R."/>
            <person name="Goto N."/>
            <person name="Arisue N."/>
            <person name="Palacpac N.M.Q."/>
            <person name="Honma H."/>
            <person name="Yagi M."/>
            <person name="Tougan T."/>
            <person name="Katakai Y."/>
            <person name="Kaneko O."/>
            <person name="Mita T."/>
            <person name="Kita K."/>
            <person name="Yasutomi Y."/>
            <person name="Sutton P.L."/>
            <person name="Shakhbatyan R."/>
            <person name="Horii T."/>
            <person name="Yasunaga T."/>
            <person name="Barnwell J.W."/>
            <person name="Escalante A.A."/>
            <person name="Carlton J.M."/>
            <person name="Tanabe K."/>
        </authorList>
    </citation>
    <scope>NUCLEOTIDE SEQUENCE [LARGE SCALE GENOMIC DNA]</scope>
    <source>
        <strain evidence="1 2">B</strain>
    </source>
</reference>
<proteinExistence type="predicted"/>
<dbReference type="Proteomes" id="UP000006319">
    <property type="component" value="Unassembled WGS sequence"/>
</dbReference>
<sequence>MVLFNYENIRLFPTFDEVYNINPEIYESKYNSECDYINELFDKEYNGRTFKTACIKIADFIQFYFSNENDSDDNIDACIYLNYVIHKEISDFNKSYDKTKEFYDKLIKKFEEKSFILRKYCKESIQHLDKNIYENVGKLYTLYSIFEKFKITYPQRKTVKKWINVFPYSKITHTIAVTILIVHFVTHC</sequence>
<evidence type="ECO:0008006" key="3">
    <source>
        <dbReference type="Google" id="ProtNLM"/>
    </source>
</evidence>
<dbReference type="PhylomeDB" id="K6UNH5"/>
<name>K6UNH5_PLACD</name>
<evidence type="ECO:0000313" key="2">
    <source>
        <dbReference type="Proteomes" id="UP000006319"/>
    </source>
</evidence>
<keyword evidence="2" id="KW-1185">Reference proteome</keyword>
<dbReference type="AlphaFoldDB" id="K6UNH5"/>